<organism evidence="2 3">
    <name type="scientific">Archangium gephyra</name>
    <dbReference type="NCBI Taxonomy" id="48"/>
    <lineage>
        <taxon>Bacteria</taxon>
        <taxon>Pseudomonadati</taxon>
        <taxon>Myxococcota</taxon>
        <taxon>Myxococcia</taxon>
        <taxon>Myxococcales</taxon>
        <taxon>Cystobacterineae</taxon>
        <taxon>Archangiaceae</taxon>
        <taxon>Archangium</taxon>
    </lineage>
</organism>
<feature type="compositionally biased region" description="Basic and acidic residues" evidence="1">
    <location>
        <begin position="29"/>
        <end position="39"/>
    </location>
</feature>
<accession>A0A2W5SFB2</accession>
<dbReference type="EMBL" id="QFQP01000272">
    <property type="protein sequence ID" value="PZR01572.1"/>
    <property type="molecule type" value="Genomic_DNA"/>
</dbReference>
<feature type="region of interest" description="Disordered" evidence="1">
    <location>
        <begin position="25"/>
        <end position="47"/>
    </location>
</feature>
<proteinExistence type="predicted"/>
<evidence type="ECO:0000313" key="2">
    <source>
        <dbReference type="EMBL" id="PZR01572.1"/>
    </source>
</evidence>
<gene>
    <name evidence="2" type="ORF">DI536_37610</name>
</gene>
<evidence type="ECO:0000313" key="3">
    <source>
        <dbReference type="Proteomes" id="UP000249061"/>
    </source>
</evidence>
<protein>
    <submittedName>
        <fullName evidence="2">Uncharacterized protein</fullName>
    </submittedName>
</protein>
<dbReference type="AlphaFoldDB" id="A0A2W5SFB2"/>
<evidence type="ECO:0000256" key="1">
    <source>
        <dbReference type="SAM" id="MobiDB-lite"/>
    </source>
</evidence>
<reference evidence="2 3" key="1">
    <citation type="submission" date="2017-08" db="EMBL/GenBank/DDBJ databases">
        <title>Infants hospitalized years apart are colonized by the same room-sourced microbial strains.</title>
        <authorList>
            <person name="Brooks B."/>
            <person name="Olm M.R."/>
            <person name="Firek B.A."/>
            <person name="Baker R."/>
            <person name="Thomas B.C."/>
            <person name="Morowitz M.J."/>
            <person name="Banfield J.F."/>
        </authorList>
    </citation>
    <scope>NUCLEOTIDE SEQUENCE [LARGE SCALE GENOMIC DNA]</scope>
    <source>
        <strain evidence="2">S2_003_000_R2_14</strain>
    </source>
</reference>
<name>A0A2W5SFB2_9BACT</name>
<comment type="caution">
    <text evidence="2">The sequence shown here is derived from an EMBL/GenBank/DDBJ whole genome shotgun (WGS) entry which is preliminary data.</text>
</comment>
<sequence length="62" mass="7008">MLGEDIQFVLCASFRFPHSPSFLCSSQESSRRASARRESLSSPRTWTGWIPVTGTGMREDAW</sequence>
<dbReference type="Proteomes" id="UP000249061">
    <property type="component" value="Unassembled WGS sequence"/>
</dbReference>